<comment type="caution">
    <text evidence="2">The sequence shown here is derived from an EMBL/GenBank/DDBJ whole genome shotgun (WGS) entry which is preliminary data.</text>
</comment>
<protein>
    <submittedName>
        <fullName evidence="2">Uncharacterized protein</fullName>
    </submittedName>
</protein>
<dbReference type="EMBL" id="JBEWLY010000007">
    <property type="protein sequence ID" value="MET1754307.1"/>
    <property type="molecule type" value="Genomic_DNA"/>
</dbReference>
<sequence>MAMNRVIPAAILALLVTACGQPQPDEASLPDKGSQDGRAPLASPSNPSGETTAPDPQALRAEGVGEIIVGQSPPATLKRDAVQISETCVTYSDPQRRLHAITDGNVVMRITAMDGSSLKTARGIAVGASEADVREAYPDAVAQPHKYVETPAKYLDWRPGGGSSGLRFEIDRDGNVSMIHAGREPHLEYVEGCA</sequence>
<reference evidence="2 3" key="1">
    <citation type="submission" date="2024-07" db="EMBL/GenBank/DDBJ databases">
        <title>Novosphingobium kalidii RD2P27.</title>
        <authorList>
            <person name="Sun J.-Q."/>
        </authorList>
    </citation>
    <scope>NUCLEOTIDE SEQUENCE [LARGE SCALE GENOMIC DNA]</scope>
    <source>
        <strain evidence="2 3">RD2P27</strain>
    </source>
</reference>
<keyword evidence="3" id="KW-1185">Reference proteome</keyword>
<gene>
    <name evidence="2" type="ORF">ABVV53_02345</name>
</gene>
<dbReference type="PROSITE" id="PS51257">
    <property type="entry name" value="PROKAR_LIPOPROTEIN"/>
    <property type="match status" value="1"/>
</dbReference>
<name>A0ABV2CXH9_9SPHN</name>
<evidence type="ECO:0000313" key="3">
    <source>
        <dbReference type="Proteomes" id="UP001548713"/>
    </source>
</evidence>
<dbReference type="Proteomes" id="UP001548713">
    <property type="component" value="Unassembled WGS sequence"/>
</dbReference>
<dbReference type="RefSeq" id="WP_353982714.1">
    <property type="nucleotide sequence ID" value="NZ_JBEWLY010000007.1"/>
</dbReference>
<organism evidence="2 3">
    <name type="scientific">Novosphingobium kalidii</name>
    <dbReference type="NCBI Taxonomy" id="3230299"/>
    <lineage>
        <taxon>Bacteria</taxon>
        <taxon>Pseudomonadati</taxon>
        <taxon>Pseudomonadota</taxon>
        <taxon>Alphaproteobacteria</taxon>
        <taxon>Sphingomonadales</taxon>
        <taxon>Sphingomonadaceae</taxon>
        <taxon>Novosphingobium</taxon>
    </lineage>
</organism>
<feature type="region of interest" description="Disordered" evidence="1">
    <location>
        <begin position="24"/>
        <end position="56"/>
    </location>
</feature>
<proteinExistence type="predicted"/>
<accession>A0ABV2CXH9</accession>
<evidence type="ECO:0000256" key="1">
    <source>
        <dbReference type="SAM" id="MobiDB-lite"/>
    </source>
</evidence>
<evidence type="ECO:0000313" key="2">
    <source>
        <dbReference type="EMBL" id="MET1754307.1"/>
    </source>
</evidence>